<protein>
    <submittedName>
        <fullName evidence="1">Uncharacterized protein</fullName>
    </submittedName>
</protein>
<name>A0A094JH84_9GAMM</name>
<evidence type="ECO:0000313" key="2">
    <source>
        <dbReference type="Proteomes" id="UP000029264"/>
    </source>
</evidence>
<gene>
    <name evidence="1" type="ORF">HR45_04015</name>
</gene>
<keyword evidence="2" id="KW-1185">Reference proteome</keyword>
<dbReference type="Proteomes" id="UP000029264">
    <property type="component" value="Unassembled WGS sequence"/>
</dbReference>
<comment type="caution">
    <text evidence="1">The sequence shown here is derived from an EMBL/GenBank/DDBJ whole genome shotgun (WGS) entry which is preliminary data.</text>
</comment>
<proteinExistence type="predicted"/>
<dbReference type="STRING" id="1515746.HR45_04015"/>
<reference evidence="1 2" key="1">
    <citation type="submission" date="2014-06" db="EMBL/GenBank/DDBJ databases">
        <title>Shewanella sp. YQH10.</title>
        <authorList>
            <person name="Liu Y."/>
            <person name="Zeng R."/>
        </authorList>
    </citation>
    <scope>NUCLEOTIDE SEQUENCE [LARGE SCALE GENOMIC DNA]</scope>
    <source>
        <strain evidence="1 2">YQH10</strain>
    </source>
</reference>
<evidence type="ECO:0000313" key="1">
    <source>
        <dbReference type="EMBL" id="KFZ38597.1"/>
    </source>
</evidence>
<sequence length="74" mass="8288">MAAENDHCQVMFPDENSFKCNLYSVMLECDPTQNRVFIKLALNTPLSNFMHCSANGSATVKKSLLTLDNIFISN</sequence>
<organism evidence="1 2">
    <name type="scientific">Shewanella mangrovi</name>
    <dbReference type="NCBI Taxonomy" id="1515746"/>
    <lineage>
        <taxon>Bacteria</taxon>
        <taxon>Pseudomonadati</taxon>
        <taxon>Pseudomonadota</taxon>
        <taxon>Gammaproteobacteria</taxon>
        <taxon>Alteromonadales</taxon>
        <taxon>Shewanellaceae</taxon>
        <taxon>Shewanella</taxon>
    </lineage>
</organism>
<accession>A0A094JH84</accession>
<dbReference type="AlphaFoldDB" id="A0A094JH84"/>
<dbReference type="EMBL" id="JPEO01000002">
    <property type="protein sequence ID" value="KFZ38597.1"/>
    <property type="molecule type" value="Genomic_DNA"/>
</dbReference>